<feature type="chain" id="PRO_5046693795" description="protein-tyrosine-phosphatase" evidence="6">
    <location>
        <begin position="20"/>
        <end position="1370"/>
    </location>
</feature>
<feature type="domain" description="Tyrosine-protein phosphatase" evidence="7">
    <location>
        <begin position="1093"/>
        <end position="1363"/>
    </location>
</feature>
<evidence type="ECO:0000256" key="1">
    <source>
        <dbReference type="ARBA" id="ARBA00009580"/>
    </source>
</evidence>
<dbReference type="PANTHER" id="PTHR19134">
    <property type="entry name" value="RECEPTOR-TYPE TYROSINE-PROTEIN PHOSPHATASE"/>
    <property type="match status" value="1"/>
</dbReference>
<dbReference type="InterPro" id="IPR003595">
    <property type="entry name" value="Tyr_Pase_cat"/>
</dbReference>
<dbReference type="InterPro" id="IPR000387">
    <property type="entry name" value="Tyr_Pase_dom"/>
</dbReference>
<dbReference type="InterPro" id="IPR000742">
    <property type="entry name" value="EGF"/>
</dbReference>
<name>A0ABQ9F222_TEGGR</name>
<dbReference type="PROSITE" id="PS00652">
    <property type="entry name" value="TNFR_NGFR_1"/>
    <property type="match status" value="1"/>
</dbReference>
<organism evidence="9 10">
    <name type="scientific">Tegillarca granosa</name>
    <name type="common">Malaysian cockle</name>
    <name type="synonym">Anadara granosa</name>
    <dbReference type="NCBI Taxonomy" id="220873"/>
    <lineage>
        <taxon>Eukaryota</taxon>
        <taxon>Metazoa</taxon>
        <taxon>Spiralia</taxon>
        <taxon>Lophotrochozoa</taxon>
        <taxon>Mollusca</taxon>
        <taxon>Bivalvia</taxon>
        <taxon>Autobranchia</taxon>
        <taxon>Pteriomorphia</taxon>
        <taxon>Arcoida</taxon>
        <taxon>Arcoidea</taxon>
        <taxon>Arcidae</taxon>
        <taxon>Tegillarca</taxon>
    </lineage>
</organism>
<keyword evidence="5" id="KW-0472">Membrane</keyword>
<feature type="signal peptide" evidence="6">
    <location>
        <begin position="1"/>
        <end position="19"/>
    </location>
</feature>
<keyword evidence="5" id="KW-1133">Transmembrane helix</keyword>
<dbReference type="SMART" id="SM00404">
    <property type="entry name" value="PTPc_motif"/>
    <property type="match status" value="2"/>
</dbReference>
<feature type="transmembrane region" description="Helical" evidence="5">
    <location>
        <begin position="680"/>
        <end position="705"/>
    </location>
</feature>
<feature type="domain" description="Tyrosine specific protein phosphatases" evidence="8">
    <location>
        <begin position="1279"/>
        <end position="1354"/>
    </location>
</feature>
<keyword evidence="5" id="KW-0812">Transmembrane</keyword>
<dbReference type="Gene3D" id="2.170.300.10">
    <property type="entry name" value="Tie2 ligand-binding domain superfamily"/>
    <property type="match status" value="1"/>
</dbReference>
<keyword evidence="10" id="KW-1185">Reference proteome</keyword>
<evidence type="ECO:0000256" key="5">
    <source>
        <dbReference type="SAM" id="Phobius"/>
    </source>
</evidence>
<protein>
    <recommendedName>
        <fullName evidence="2">protein-tyrosine-phosphatase</fullName>
        <ecNumber evidence="2">3.1.3.48</ecNumber>
    </recommendedName>
</protein>
<gene>
    <name evidence="9" type="ORF">KUTeg_010739</name>
</gene>
<keyword evidence="3" id="KW-0378">Hydrolase</keyword>
<dbReference type="Gene3D" id="3.90.190.10">
    <property type="entry name" value="Protein tyrosine phosphatase superfamily"/>
    <property type="match status" value="2"/>
</dbReference>
<evidence type="ECO:0000256" key="3">
    <source>
        <dbReference type="ARBA" id="ARBA00022801"/>
    </source>
</evidence>
<reference evidence="9 10" key="1">
    <citation type="submission" date="2022-12" db="EMBL/GenBank/DDBJ databases">
        <title>Chromosome-level genome of Tegillarca granosa.</title>
        <authorList>
            <person name="Kim J."/>
        </authorList>
    </citation>
    <scope>NUCLEOTIDE SEQUENCE [LARGE SCALE GENOMIC DNA]</scope>
    <source>
        <strain evidence="9">Teg-2019</strain>
        <tissue evidence="9">Adductor muscle</tissue>
    </source>
</reference>
<evidence type="ECO:0000256" key="6">
    <source>
        <dbReference type="SAM" id="SignalP"/>
    </source>
</evidence>
<dbReference type="EMBL" id="JARBDR010000496">
    <property type="protein sequence ID" value="KAJ8311384.1"/>
    <property type="molecule type" value="Genomic_DNA"/>
</dbReference>
<dbReference type="InterPro" id="IPR001368">
    <property type="entry name" value="TNFR/NGFR_Cys_rich_reg"/>
</dbReference>
<dbReference type="EC" id="3.1.3.48" evidence="2"/>
<evidence type="ECO:0000259" key="7">
    <source>
        <dbReference type="PROSITE" id="PS50055"/>
    </source>
</evidence>
<dbReference type="Proteomes" id="UP001217089">
    <property type="component" value="Unassembled WGS sequence"/>
</dbReference>
<dbReference type="PROSITE" id="PS00383">
    <property type="entry name" value="TYR_PHOSPHATASE_1"/>
    <property type="match status" value="1"/>
</dbReference>
<dbReference type="PANTHER" id="PTHR19134:SF562">
    <property type="entry name" value="PROTEIN-TYROSINE-PHOSPHATASE"/>
    <property type="match status" value="1"/>
</dbReference>
<dbReference type="PRINTS" id="PR00700">
    <property type="entry name" value="PRTYPHPHTASE"/>
</dbReference>
<evidence type="ECO:0000256" key="4">
    <source>
        <dbReference type="ARBA" id="ARBA00022912"/>
    </source>
</evidence>
<feature type="domain" description="Tyrosine specific protein phosphatases" evidence="8">
    <location>
        <begin position="986"/>
        <end position="1055"/>
    </location>
</feature>
<dbReference type="Pfam" id="PF00102">
    <property type="entry name" value="Y_phosphatase"/>
    <property type="match status" value="2"/>
</dbReference>
<feature type="domain" description="Tyrosine-protein phosphatase" evidence="7">
    <location>
        <begin position="813"/>
        <end position="1064"/>
    </location>
</feature>
<keyword evidence="4" id="KW-0904">Protein phosphatase</keyword>
<evidence type="ECO:0000313" key="9">
    <source>
        <dbReference type="EMBL" id="KAJ8311384.1"/>
    </source>
</evidence>
<dbReference type="SMART" id="SM00181">
    <property type="entry name" value="EGF"/>
    <property type="match status" value="14"/>
</dbReference>
<dbReference type="CDD" id="cd00047">
    <property type="entry name" value="PTPc"/>
    <property type="match status" value="1"/>
</dbReference>
<evidence type="ECO:0000259" key="8">
    <source>
        <dbReference type="PROSITE" id="PS50056"/>
    </source>
</evidence>
<dbReference type="SMART" id="SM00194">
    <property type="entry name" value="PTPc"/>
    <property type="match status" value="2"/>
</dbReference>
<proteinExistence type="inferred from homology"/>
<comment type="caution">
    <text evidence="9">The sequence shown here is derived from an EMBL/GenBank/DDBJ whole genome shotgun (WGS) entry which is preliminary data.</text>
</comment>
<sequence>MHRKLHFWILWGFLQFSLQTNMFTKYMCKIDGKCIGDCKNGFYGDLCHLNCSRNCFNSECNKQNGECKSLCNIGYYGPYCNQICSSNCDQNGCEKISGKCTGDCRIGFHGDTCSEKCSPNCASLSCNKSSALCIGDCKNGYYGNFCNRSCSVYCADGKCERFSGLCVGVCLTGYYGNMCQYSCSKNCKFGQCDKNTGQCIVGCLNGFFGTVCNQNCFNCDVCDQTSGACTGECLGGYYSNYCNKSCNVNCKSSLCDKTSGNCKLGCNIGFYGDRCDRTCSSGCFQKSCYRENGSCIYGCTSGRYGQTCDSICSDCSNCDRQTGLCIGCPDGMYGRNCELTCNRNCQKSGIGIPLCNQDTGYCLNGCETGWYGILCDKECNNDIHCMATSGVCERLTGNCPTPCIAGWYGDRCNKTCSVNCNLGVCEKESGKCNAKCKAGFYGDNCDKHCSFCAECDRISGICITCSKGRYGSNCENTCSANCIQQSEICNQTNGVCSYGCVSGWYGSFCAERCNIKCYENTCDRTTGRCNYGCLKGLFGLNCDKTCSNCQNNGNKPNCDFDTGKCLYGCQKRFYGNSCIDLCSENCMNRECSLKGDNCTIGCVDGLYGTGCSSKCNEHCSRGTCLRTSGYCESGCLTGWWGDICNTKCPSACGKGKCQQSDGSCIQECPGGQCAGDDSSLIIIITAAVCGGLFLIIVIVLVAIVIRKKRRKIKKIEKLLVNGEMGHKNEGFTLMHSEGFSNDISYMADIDSISASLPVYATNRSYRFTDTSSKVEEDKPLKASINSKGDNHPSIKVKDLPMYVQSMLAKDRAFEREYATLPRGLIEAHTEAERPENVRKNKYKDICAYDHSRVKLARDDEDSGDYINASYIDGYHKVEAYIAAQGPTEATVNDFWKMVWQLECKSIVMLTNLVEGGVTKCKKYWPDGNEVMTYGSVTVSCIGKDEYADFTVTAFKLEKNGTDHIIKHFQFTSWPDKHVPKFVTPLVEFHQFVRQNTDTWPLLCHCSAGIGRTGTYIALDYLLEQAKGDGEVNIYEFVKLIRHQRVNMINVSDQYRFLHEALVEAVVTSDTVVTKDEYIGYFRKLRNSSGSPSLKSQYQQLLAKDISSDEDAATNQENKSKNRYSNILAPDDCRIYLWSNIKGCNDYINAMYIPTFSNKFAFILTEMPQPRTVIDFCRMLYQEECRTIIMLNNEHPDDKTFSSYWSKKDQLMGCGPFQLKVTHITENSNCKIQTFEFKYKVESSDTTQQLNIFDDSGMFVFKQYQYKDWGEGKTVPNSVSSMLELVDSVEKWQESSGHHPIVVHCMNGAERSGLYLAIASTISRIKSSGYVSLMTTVNQMRARRRYVLPVFEQYSYCHEVIEKYLNREQQT</sequence>
<dbReference type="PROSITE" id="PS50056">
    <property type="entry name" value="TYR_PHOSPHATASE_2"/>
    <property type="match status" value="2"/>
</dbReference>
<dbReference type="InterPro" id="IPR000242">
    <property type="entry name" value="PTP_cat"/>
</dbReference>
<evidence type="ECO:0000313" key="10">
    <source>
        <dbReference type="Proteomes" id="UP001217089"/>
    </source>
</evidence>
<dbReference type="InterPro" id="IPR029021">
    <property type="entry name" value="Prot-tyrosine_phosphatase-like"/>
</dbReference>
<evidence type="ECO:0000256" key="2">
    <source>
        <dbReference type="ARBA" id="ARBA00013064"/>
    </source>
</evidence>
<dbReference type="SUPFAM" id="SSF52799">
    <property type="entry name" value="(Phosphotyrosine protein) phosphatases II"/>
    <property type="match status" value="2"/>
</dbReference>
<accession>A0ABQ9F222</accession>
<dbReference type="InterPro" id="IPR050348">
    <property type="entry name" value="Protein-Tyr_Phosphatase"/>
</dbReference>
<dbReference type="InterPro" id="IPR016130">
    <property type="entry name" value="Tyr_Pase_AS"/>
</dbReference>
<dbReference type="PROSITE" id="PS50055">
    <property type="entry name" value="TYR_PHOSPHATASE_PTP"/>
    <property type="match status" value="2"/>
</dbReference>
<keyword evidence="6" id="KW-0732">Signal</keyword>
<comment type="similarity">
    <text evidence="1">Belongs to the protein-tyrosine phosphatase family.</text>
</comment>